<dbReference type="Pfam" id="PF13439">
    <property type="entry name" value="Glyco_transf_4"/>
    <property type="match status" value="1"/>
</dbReference>
<dbReference type="GO" id="GO:0016757">
    <property type="term" value="F:glycosyltransferase activity"/>
    <property type="evidence" value="ECO:0007669"/>
    <property type="project" value="UniProtKB-KW"/>
</dbReference>
<dbReference type="PANTHER" id="PTHR45947">
    <property type="entry name" value="SULFOQUINOVOSYL TRANSFERASE SQD2"/>
    <property type="match status" value="1"/>
</dbReference>
<gene>
    <name evidence="5" type="ORF">EJ06DRAFT_472341</name>
</gene>
<feature type="domain" description="Glycosyltransferase subfamily 4-like N-terminal" evidence="4">
    <location>
        <begin position="31"/>
        <end position="207"/>
    </location>
</feature>
<evidence type="ECO:0000259" key="3">
    <source>
        <dbReference type="Pfam" id="PF00534"/>
    </source>
</evidence>
<dbReference type="CDD" id="cd03814">
    <property type="entry name" value="GT4-like"/>
    <property type="match status" value="1"/>
</dbReference>
<dbReference type="EMBL" id="ML996690">
    <property type="protein sequence ID" value="KAF2402838.1"/>
    <property type="molecule type" value="Genomic_DNA"/>
</dbReference>
<feature type="transmembrane region" description="Helical" evidence="2">
    <location>
        <begin position="439"/>
        <end position="459"/>
    </location>
</feature>
<evidence type="ECO:0000256" key="2">
    <source>
        <dbReference type="SAM" id="Phobius"/>
    </source>
</evidence>
<keyword evidence="2" id="KW-0812">Transmembrane</keyword>
<dbReference type="InterPro" id="IPR028098">
    <property type="entry name" value="Glyco_trans_4-like_N"/>
</dbReference>
<proteinExistence type="predicted"/>
<organism evidence="5 6">
    <name type="scientific">Trichodelitschia bisporula</name>
    <dbReference type="NCBI Taxonomy" id="703511"/>
    <lineage>
        <taxon>Eukaryota</taxon>
        <taxon>Fungi</taxon>
        <taxon>Dikarya</taxon>
        <taxon>Ascomycota</taxon>
        <taxon>Pezizomycotina</taxon>
        <taxon>Dothideomycetes</taxon>
        <taxon>Dothideomycetes incertae sedis</taxon>
        <taxon>Phaeotrichales</taxon>
        <taxon>Phaeotrichaceae</taxon>
        <taxon>Trichodelitschia</taxon>
    </lineage>
</organism>
<keyword evidence="6" id="KW-1185">Reference proteome</keyword>
<dbReference type="AlphaFoldDB" id="A0A6G1I3F6"/>
<dbReference type="Gene3D" id="3.40.50.2000">
    <property type="entry name" value="Glycogen Phosphorylase B"/>
    <property type="match status" value="2"/>
</dbReference>
<dbReference type="Proteomes" id="UP000799640">
    <property type="component" value="Unassembled WGS sequence"/>
</dbReference>
<evidence type="ECO:0000313" key="5">
    <source>
        <dbReference type="EMBL" id="KAF2402838.1"/>
    </source>
</evidence>
<name>A0A6G1I3F6_9PEZI</name>
<dbReference type="InterPro" id="IPR050194">
    <property type="entry name" value="Glycosyltransferase_grp1"/>
</dbReference>
<dbReference type="OrthoDB" id="512920at2759"/>
<sequence length="490" mass="54475">MDHFSSSGEYLFPESLHGRKVLLATESIGPINGVSRTTTSLIQYLQQHGVDVKIVAPHYVGDKSRPPLPVGPVRRLGGLSLPYSPELSVAYPFRLDRISARFKPDLVYLASPASVGFQAMLQMRCFTDPAPVIANFQTDLSAYSEIIFPAPLDRYAVWMLQVVQGYLFSHRSVQTIFYPSSPIANYLVEAGVQKDKLMHLGRGVDTSVFNPEFRDERYRRQLAPKGEIILLCVGRLAPEKGFGFLAKAAIRLAEQKLPFKLVIVGGNRNVAVENEVRSYFTPIRDRVIFTGFLEGAHLARAYASADVFCHCSITETFGLVVLEAMACGLPVVARNEGGPSEIVRHQTTGFLIEPENLDAFVAHTKLLASDPSLREEMSTAGRVTAEHTTWEKINNRVAWRIVEAIEQHENSHEPQFQFQSQILNWIYALGATVLVEMRLTGAMLLVSCFWVWAVFPLMVHGNTVFRGARKAATELSVMNPISGGMSRPSH</sequence>
<reference evidence="5" key="1">
    <citation type="journal article" date="2020" name="Stud. Mycol.">
        <title>101 Dothideomycetes genomes: a test case for predicting lifestyles and emergence of pathogens.</title>
        <authorList>
            <person name="Haridas S."/>
            <person name="Albert R."/>
            <person name="Binder M."/>
            <person name="Bloem J."/>
            <person name="Labutti K."/>
            <person name="Salamov A."/>
            <person name="Andreopoulos B."/>
            <person name="Baker S."/>
            <person name="Barry K."/>
            <person name="Bills G."/>
            <person name="Bluhm B."/>
            <person name="Cannon C."/>
            <person name="Castanera R."/>
            <person name="Culley D."/>
            <person name="Daum C."/>
            <person name="Ezra D."/>
            <person name="Gonzalez J."/>
            <person name="Henrissat B."/>
            <person name="Kuo A."/>
            <person name="Liang C."/>
            <person name="Lipzen A."/>
            <person name="Lutzoni F."/>
            <person name="Magnuson J."/>
            <person name="Mondo S."/>
            <person name="Nolan M."/>
            <person name="Ohm R."/>
            <person name="Pangilinan J."/>
            <person name="Park H.-J."/>
            <person name="Ramirez L."/>
            <person name="Alfaro M."/>
            <person name="Sun H."/>
            <person name="Tritt A."/>
            <person name="Yoshinaga Y."/>
            <person name="Zwiers L.-H."/>
            <person name="Turgeon B."/>
            <person name="Goodwin S."/>
            <person name="Spatafora J."/>
            <person name="Crous P."/>
            <person name="Grigoriev I."/>
        </authorList>
    </citation>
    <scope>NUCLEOTIDE SEQUENCE</scope>
    <source>
        <strain evidence="5">CBS 262.69</strain>
    </source>
</reference>
<keyword evidence="1" id="KW-0328">Glycosyltransferase</keyword>
<evidence type="ECO:0000259" key="4">
    <source>
        <dbReference type="Pfam" id="PF13439"/>
    </source>
</evidence>
<keyword evidence="2" id="KW-1133">Transmembrane helix</keyword>
<dbReference type="InterPro" id="IPR001296">
    <property type="entry name" value="Glyco_trans_1"/>
</dbReference>
<dbReference type="Pfam" id="PF00534">
    <property type="entry name" value="Glycos_transf_1"/>
    <property type="match status" value="1"/>
</dbReference>
<keyword evidence="5" id="KW-0808">Transferase</keyword>
<evidence type="ECO:0000313" key="6">
    <source>
        <dbReference type="Proteomes" id="UP000799640"/>
    </source>
</evidence>
<evidence type="ECO:0000256" key="1">
    <source>
        <dbReference type="ARBA" id="ARBA00022676"/>
    </source>
</evidence>
<keyword evidence="2" id="KW-0472">Membrane</keyword>
<accession>A0A6G1I3F6</accession>
<feature type="domain" description="Glycosyl transferase family 1" evidence="3">
    <location>
        <begin position="218"/>
        <end position="382"/>
    </location>
</feature>
<dbReference type="PANTHER" id="PTHR45947:SF3">
    <property type="entry name" value="SULFOQUINOVOSYL TRANSFERASE SQD2"/>
    <property type="match status" value="1"/>
</dbReference>
<dbReference type="SUPFAM" id="SSF53756">
    <property type="entry name" value="UDP-Glycosyltransferase/glycogen phosphorylase"/>
    <property type="match status" value="1"/>
</dbReference>
<protein>
    <submittedName>
        <fullName evidence="5">Putative glycosyl transferase</fullName>
    </submittedName>
</protein>